<dbReference type="EMBL" id="NHYE01005629">
    <property type="protein sequence ID" value="PPQ66504.1"/>
    <property type="molecule type" value="Genomic_DNA"/>
</dbReference>
<dbReference type="Proteomes" id="UP000284706">
    <property type="component" value="Unassembled WGS sequence"/>
</dbReference>
<dbReference type="AlphaFoldDB" id="A0A409VJQ4"/>
<comment type="caution">
    <text evidence="1">The sequence shown here is derived from an EMBL/GenBank/DDBJ whole genome shotgun (WGS) entry which is preliminary data.</text>
</comment>
<organism evidence="1 2">
    <name type="scientific">Gymnopilus dilepis</name>
    <dbReference type="NCBI Taxonomy" id="231916"/>
    <lineage>
        <taxon>Eukaryota</taxon>
        <taxon>Fungi</taxon>
        <taxon>Dikarya</taxon>
        <taxon>Basidiomycota</taxon>
        <taxon>Agaricomycotina</taxon>
        <taxon>Agaricomycetes</taxon>
        <taxon>Agaricomycetidae</taxon>
        <taxon>Agaricales</taxon>
        <taxon>Agaricineae</taxon>
        <taxon>Hymenogastraceae</taxon>
        <taxon>Gymnopilus</taxon>
    </lineage>
</organism>
<protein>
    <submittedName>
        <fullName evidence="1">Uncharacterized protein</fullName>
    </submittedName>
</protein>
<dbReference type="InParanoid" id="A0A409VJQ4"/>
<dbReference type="OrthoDB" id="3046414at2759"/>
<evidence type="ECO:0000313" key="1">
    <source>
        <dbReference type="EMBL" id="PPQ66504.1"/>
    </source>
</evidence>
<proteinExistence type="predicted"/>
<name>A0A409VJQ4_9AGAR</name>
<keyword evidence="2" id="KW-1185">Reference proteome</keyword>
<accession>A0A409VJQ4</accession>
<evidence type="ECO:0000313" key="2">
    <source>
        <dbReference type="Proteomes" id="UP000284706"/>
    </source>
</evidence>
<sequence length="211" mass="24702">MQPASPSHTPLSPIEVVLLALDNDFILLFFDAWRMSDLTALGRTNKRLQHITEYFIRHTYLFYNQTVVSALIQNGDVIMHGPLVFRFFDRTLQRYAWTSEPLDICVNMQSLEKVLDFLDQEAFMFHSYDCSAFRETIVRDLKCTEPWKNGPADNMDGDVINLSYLGPYTFGRLIGRHWYQRIRLQVVRCEPYQYVLSLRTSTFPNRLESAS</sequence>
<gene>
    <name evidence="1" type="ORF">CVT26_011192</name>
</gene>
<reference evidence="1 2" key="1">
    <citation type="journal article" date="2018" name="Evol. Lett.">
        <title>Horizontal gene cluster transfer increased hallucinogenic mushroom diversity.</title>
        <authorList>
            <person name="Reynolds H.T."/>
            <person name="Vijayakumar V."/>
            <person name="Gluck-Thaler E."/>
            <person name="Korotkin H.B."/>
            <person name="Matheny P.B."/>
            <person name="Slot J.C."/>
        </authorList>
    </citation>
    <scope>NUCLEOTIDE SEQUENCE [LARGE SCALE GENOMIC DNA]</scope>
    <source>
        <strain evidence="1 2">SRW20</strain>
    </source>
</reference>